<sequence>FITHGGMGSTQKTALRGVPGIFIPVFGDQPRNAGMKEYNRFGKVFSKFDLGDDVKLAAVIKEVLENEKYRENARRISKMLAKKPFSSKQQLIKYTEFAAEFGPSSALRPQSIDMSFISYHNLDVILLIIILVAACVFLSLIVTFFVASKIANRVKKVKNE</sequence>
<feature type="non-terminal residue" evidence="8">
    <location>
        <position position="1"/>
    </location>
</feature>
<dbReference type="AlphaFoldDB" id="A0AAV5VTU6"/>
<keyword evidence="7" id="KW-1133">Transmembrane helix</keyword>
<protein>
    <recommendedName>
        <fullName evidence="2">glucuronosyltransferase</fullName>
        <ecNumber evidence="2">2.4.1.17</ecNumber>
    </recommendedName>
</protein>
<evidence type="ECO:0000256" key="6">
    <source>
        <dbReference type="ARBA" id="ARBA00047475"/>
    </source>
</evidence>
<dbReference type="PANTHER" id="PTHR48043:SF23">
    <property type="entry name" value="UDP-GLUCURONOSYLTRANSFERASE"/>
    <property type="match status" value="1"/>
</dbReference>
<reference evidence="8" key="1">
    <citation type="submission" date="2023-10" db="EMBL/GenBank/DDBJ databases">
        <title>Genome assembly of Pristionchus species.</title>
        <authorList>
            <person name="Yoshida K."/>
            <person name="Sommer R.J."/>
        </authorList>
    </citation>
    <scope>NUCLEOTIDE SEQUENCE</scope>
    <source>
        <strain evidence="8">RS5133</strain>
    </source>
</reference>
<dbReference type="InterPro" id="IPR050271">
    <property type="entry name" value="UDP-glycosyltransferase"/>
</dbReference>
<evidence type="ECO:0000256" key="7">
    <source>
        <dbReference type="SAM" id="Phobius"/>
    </source>
</evidence>
<comment type="catalytic activity">
    <reaction evidence="6">
        <text>glucuronate acceptor + UDP-alpha-D-glucuronate = acceptor beta-D-glucuronoside + UDP + H(+)</text>
        <dbReference type="Rhea" id="RHEA:21032"/>
        <dbReference type="ChEBI" id="CHEBI:15378"/>
        <dbReference type="ChEBI" id="CHEBI:58052"/>
        <dbReference type="ChEBI" id="CHEBI:58223"/>
        <dbReference type="ChEBI" id="CHEBI:132367"/>
        <dbReference type="ChEBI" id="CHEBI:132368"/>
        <dbReference type="EC" id="2.4.1.17"/>
    </reaction>
</comment>
<gene>
    <name evidence="8" type="ORF">PFISCL1PPCAC_13106</name>
</gene>
<name>A0AAV5VTU6_9BILA</name>
<keyword evidence="7" id="KW-0812">Transmembrane</keyword>
<accession>A0AAV5VTU6</accession>
<comment type="caution">
    <text evidence="8">The sequence shown here is derived from an EMBL/GenBank/DDBJ whole genome shotgun (WGS) entry which is preliminary data.</text>
</comment>
<dbReference type="EMBL" id="BTSY01000004">
    <property type="protein sequence ID" value="GMT21809.1"/>
    <property type="molecule type" value="Genomic_DNA"/>
</dbReference>
<evidence type="ECO:0000256" key="2">
    <source>
        <dbReference type="ARBA" id="ARBA00012544"/>
    </source>
</evidence>
<dbReference type="GO" id="GO:0015020">
    <property type="term" value="F:glucuronosyltransferase activity"/>
    <property type="evidence" value="ECO:0007669"/>
    <property type="project" value="UniProtKB-EC"/>
</dbReference>
<dbReference type="Proteomes" id="UP001432322">
    <property type="component" value="Unassembled WGS sequence"/>
</dbReference>
<comment type="similarity">
    <text evidence="1">Belongs to the UDP-glycosyltransferase family.</text>
</comment>
<dbReference type="EC" id="2.4.1.17" evidence="2"/>
<dbReference type="PANTHER" id="PTHR48043">
    <property type="entry name" value="EG:EG0003.4 PROTEIN-RELATED"/>
    <property type="match status" value="1"/>
</dbReference>
<keyword evidence="5" id="KW-0732">Signal</keyword>
<evidence type="ECO:0000256" key="3">
    <source>
        <dbReference type="ARBA" id="ARBA00022676"/>
    </source>
</evidence>
<keyword evidence="7" id="KW-0472">Membrane</keyword>
<evidence type="ECO:0000313" key="8">
    <source>
        <dbReference type="EMBL" id="GMT21809.1"/>
    </source>
</evidence>
<dbReference type="SUPFAM" id="SSF53756">
    <property type="entry name" value="UDP-Glycosyltransferase/glycogen phosphorylase"/>
    <property type="match status" value="1"/>
</dbReference>
<keyword evidence="3" id="KW-0328">Glycosyltransferase</keyword>
<dbReference type="Gene3D" id="3.40.50.2000">
    <property type="entry name" value="Glycogen Phosphorylase B"/>
    <property type="match status" value="1"/>
</dbReference>
<organism evidence="8 9">
    <name type="scientific">Pristionchus fissidentatus</name>
    <dbReference type="NCBI Taxonomy" id="1538716"/>
    <lineage>
        <taxon>Eukaryota</taxon>
        <taxon>Metazoa</taxon>
        <taxon>Ecdysozoa</taxon>
        <taxon>Nematoda</taxon>
        <taxon>Chromadorea</taxon>
        <taxon>Rhabditida</taxon>
        <taxon>Rhabditina</taxon>
        <taxon>Diplogasteromorpha</taxon>
        <taxon>Diplogasteroidea</taxon>
        <taxon>Neodiplogasteridae</taxon>
        <taxon>Pristionchus</taxon>
    </lineage>
</organism>
<keyword evidence="4" id="KW-0808">Transferase</keyword>
<dbReference type="Pfam" id="PF00201">
    <property type="entry name" value="UDPGT"/>
    <property type="match status" value="1"/>
</dbReference>
<evidence type="ECO:0000256" key="5">
    <source>
        <dbReference type="ARBA" id="ARBA00022729"/>
    </source>
</evidence>
<keyword evidence="9" id="KW-1185">Reference proteome</keyword>
<evidence type="ECO:0000313" key="9">
    <source>
        <dbReference type="Proteomes" id="UP001432322"/>
    </source>
</evidence>
<evidence type="ECO:0000256" key="1">
    <source>
        <dbReference type="ARBA" id="ARBA00009995"/>
    </source>
</evidence>
<evidence type="ECO:0000256" key="4">
    <source>
        <dbReference type="ARBA" id="ARBA00022679"/>
    </source>
</evidence>
<feature type="transmembrane region" description="Helical" evidence="7">
    <location>
        <begin position="124"/>
        <end position="147"/>
    </location>
</feature>
<dbReference type="InterPro" id="IPR002213">
    <property type="entry name" value="UDP_glucos_trans"/>
</dbReference>
<proteinExistence type="inferred from homology"/>